<reference evidence="8 9" key="1">
    <citation type="submission" date="2017-06" db="EMBL/GenBank/DDBJ databases">
        <authorList>
            <person name="Kim H.J."/>
            <person name="Triplett B.A."/>
        </authorList>
    </citation>
    <scope>NUCLEOTIDE SEQUENCE [LARGE SCALE GENOMIC DNA]</scope>
    <source>
        <strain evidence="8 9">SCA</strain>
    </source>
</reference>
<dbReference type="PANTHER" id="PTHR15680:SF9">
    <property type="entry name" value="LARGE RIBOSOMAL SUBUNIT PROTEIN BL19M"/>
    <property type="match status" value="1"/>
</dbReference>
<dbReference type="PANTHER" id="PTHR15680">
    <property type="entry name" value="RIBOSOMAL PROTEIN L19"/>
    <property type="match status" value="1"/>
</dbReference>
<evidence type="ECO:0000256" key="7">
    <source>
        <dbReference type="RuleBase" id="RU000559"/>
    </source>
</evidence>
<dbReference type="OrthoDB" id="9803541at2"/>
<evidence type="ECO:0000256" key="5">
    <source>
        <dbReference type="ARBA" id="ARBA00035171"/>
    </source>
</evidence>
<organism evidence="8 9">
    <name type="scientific">Anaerovirgula multivorans</name>
    <dbReference type="NCBI Taxonomy" id="312168"/>
    <lineage>
        <taxon>Bacteria</taxon>
        <taxon>Bacillati</taxon>
        <taxon>Bacillota</taxon>
        <taxon>Clostridia</taxon>
        <taxon>Peptostreptococcales</taxon>
        <taxon>Natronincolaceae</taxon>
        <taxon>Anaerovirgula</taxon>
    </lineage>
</organism>
<protein>
    <recommendedName>
        <fullName evidence="5 6">Large ribosomal subunit protein bL19</fullName>
    </recommendedName>
</protein>
<dbReference type="Proteomes" id="UP000198304">
    <property type="component" value="Unassembled WGS sequence"/>
</dbReference>
<dbReference type="InterPro" id="IPR038657">
    <property type="entry name" value="Ribosomal_bL19_sf"/>
</dbReference>
<proteinExistence type="inferred from homology"/>
<evidence type="ECO:0000313" key="8">
    <source>
        <dbReference type="EMBL" id="SNR90095.1"/>
    </source>
</evidence>
<gene>
    <name evidence="6" type="primary">rplS</name>
    <name evidence="8" type="ORF">SAMN05446037_1001312</name>
</gene>
<evidence type="ECO:0000256" key="2">
    <source>
        <dbReference type="ARBA" id="ARBA00005781"/>
    </source>
</evidence>
<dbReference type="GO" id="GO:0022625">
    <property type="term" value="C:cytosolic large ribosomal subunit"/>
    <property type="evidence" value="ECO:0007669"/>
    <property type="project" value="TreeGrafter"/>
</dbReference>
<dbReference type="InterPro" id="IPR001857">
    <property type="entry name" value="Ribosomal_bL19"/>
</dbReference>
<dbReference type="InterPro" id="IPR008991">
    <property type="entry name" value="Translation_prot_SH3-like_sf"/>
</dbReference>
<evidence type="ECO:0000256" key="6">
    <source>
        <dbReference type="HAMAP-Rule" id="MF_00402"/>
    </source>
</evidence>
<dbReference type="HAMAP" id="MF_00402">
    <property type="entry name" value="Ribosomal_bL19"/>
    <property type="match status" value="1"/>
</dbReference>
<dbReference type="RefSeq" id="WP_089281094.1">
    <property type="nucleotide sequence ID" value="NZ_FZOJ01000001.1"/>
</dbReference>
<accession>A0A239A389</accession>
<evidence type="ECO:0000313" key="9">
    <source>
        <dbReference type="Proteomes" id="UP000198304"/>
    </source>
</evidence>
<dbReference type="InterPro" id="IPR018257">
    <property type="entry name" value="Ribosomal_bL19_CS"/>
</dbReference>
<keyword evidence="9" id="KW-1185">Reference proteome</keyword>
<dbReference type="AlphaFoldDB" id="A0A239A389"/>
<comment type="similarity">
    <text evidence="2 6 7">Belongs to the bacterial ribosomal protein bL19 family.</text>
</comment>
<dbReference type="GO" id="GO:0003735">
    <property type="term" value="F:structural constituent of ribosome"/>
    <property type="evidence" value="ECO:0007669"/>
    <property type="project" value="InterPro"/>
</dbReference>
<dbReference type="Gene3D" id="2.30.30.790">
    <property type="match status" value="1"/>
</dbReference>
<dbReference type="Pfam" id="PF01245">
    <property type="entry name" value="Ribosomal_L19"/>
    <property type="match status" value="1"/>
</dbReference>
<comment type="function">
    <text evidence="1 6 7">This protein is located at the 30S-50S ribosomal subunit interface and may play a role in the structure and function of the aminoacyl-tRNA binding site.</text>
</comment>
<evidence type="ECO:0000256" key="4">
    <source>
        <dbReference type="ARBA" id="ARBA00023274"/>
    </source>
</evidence>
<name>A0A239A389_9FIRM</name>
<dbReference type="NCBIfam" id="TIGR01024">
    <property type="entry name" value="rplS_bact"/>
    <property type="match status" value="1"/>
</dbReference>
<dbReference type="SUPFAM" id="SSF50104">
    <property type="entry name" value="Translation proteins SH3-like domain"/>
    <property type="match status" value="1"/>
</dbReference>
<keyword evidence="3 6" id="KW-0689">Ribosomal protein</keyword>
<dbReference type="GO" id="GO:0006412">
    <property type="term" value="P:translation"/>
    <property type="evidence" value="ECO:0007669"/>
    <property type="project" value="UniProtKB-UniRule"/>
</dbReference>
<evidence type="ECO:0000256" key="3">
    <source>
        <dbReference type="ARBA" id="ARBA00022980"/>
    </source>
</evidence>
<sequence length="116" mass="13395">MDLIRAIEKEQLKSDVVDFNTGDTVKVHVRIKEGNRERIQVFEGIVIKKQGGGIGETFTVRRISYGVGVERTFPVHSPKLEKIEVIKHGKVRRAKLFYLRDRIGKAAFKIKEKKKY</sequence>
<keyword evidence="4 6" id="KW-0687">Ribonucleoprotein</keyword>
<dbReference type="EMBL" id="FZOJ01000001">
    <property type="protein sequence ID" value="SNR90095.1"/>
    <property type="molecule type" value="Genomic_DNA"/>
</dbReference>
<dbReference type="PROSITE" id="PS01015">
    <property type="entry name" value="RIBOSOMAL_L19"/>
    <property type="match status" value="1"/>
</dbReference>
<dbReference type="FunFam" id="2.30.30.790:FF:000001">
    <property type="entry name" value="50S ribosomal protein L19"/>
    <property type="match status" value="1"/>
</dbReference>
<dbReference type="PIRSF" id="PIRSF002191">
    <property type="entry name" value="Ribosomal_L19"/>
    <property type="match status" value="1"/>
</dbReference>
<dbReference type="PRINTS" id="PR00061">
    <property type="entry name" value="RIBOSOMALL19"/>
</dbReference>
<evidence type="ECO:0000256" key="1">
    <source>
        <dbReference type="ARBA" id="ARBA00002349"/>
    </source>
</evidence>